<name>A0A9X3CIH3_9VIBR</name>
<keyword evidence="5 7" id="KW-0472">Membrane</keyword>
<evidence type="ECO:0000256" key="7">
    <source>
        <dbReference type="PROSITE-ProRule" id="PRU01360"/>
    </source>
</evidence>
<comment type="caution">
    <text evidence="8">The sequence shown here is derived from an EMBL/GenBank/DDBJ whole genome shotgun (WGS) entry which is preliminary data.</text>
</comment>
<sequence>PVTDLTLRAGLFNAFDKKYWTYNDLRDKDSEDNLDFYSQPGRNWGVSLDYEF</sequence>
<evidence type="ECO:0000256" key="3">
    <source>
        <dbReference type="ARBA" id="ARBA00022452"/>
    </source>
</evidence>
<comment type="subcellular location">
    <subcellularLocation>
        <location evidence="1 7">Cell outer membrane</location>
        <topology evidence="1 7">Multi-pass membrane protein</topology>
    </subcellularLocation>
</comment>
<evidence type="ECO:0000313" key="9">
    <source>
        <dbReference type="Proteomes" id="UP001155586"/>
    </source>
</evidence>
<evidence type="ECO:0000256" key="4">
    <source>
        <dbReference type="ARBA" id="ARBA00022692"/>
    </source>
</evidence>
<proteinExistence type="inferred from homology"/>
<protein>
    <submittedName>
        <fullName evidence="8">TonB-dependent receptor</fullName>
    </submittedName>
</protein>
<keyword evidence="9" id="KW-1185">Reference proteome</keyword>
<gene>
    <name evidence="8" type="ORF">MD483_21940</name>
</gene>
<dbReference type="GO" id="GO:0009279">
    <property type="term" value="C:cell outer membrane"/>
    <property type="evidence" value="ECO:0007669"/>
    <property type="project" value="UniProtKB-SubCell"/>
</dbReference>
<keyword evidence="2 7" id="KW-0813">Transport</keyword>
<accession>A0A9X3CIH3</accession>
<keyword evidence="4 7" id="KW-0812">Transmembrane</keyword>
<dbReference type="Gene3D" id="2.40.170.20">
    <property type="entry name" value="TonB-dependent receptor, beta-barrel domain"/>
    <property type="match status" value="1"/>
</dbReference>
<evidence type="ECO:0000256" key="5">
    <source>
        <dbReference type="ARBA" id="ARBA00023136"/>
    </source>
</evidence>
<feature type="non-terminal residue" evidence="8">
    <location>
        <position position="1"/>
    </location>
</feature>
<reference evidence="8" key="1">
    <citation type="submission" date="2022-02" db="EMBL/GenBank/DDBJ databases">
        <title>Vibrio sp. nov., a new bacterium isolated from Bohai sea, China.</title>
        <authorList>
            <person name="Yuan Y."/>
        </authorList>
    </citation>
    <scope>NUCLEOTIDE SEQUENCE</scope>
    <source>
        <strain evidence="8">DBSS07</strain>
    </source>
</reference>
<dbReference type="AlphaFoldDB" id="A0A9X3CIH3"/>
<comment type="similarity">
    <text evidence="7">Belongs to the TonB-dependent receptor family.</text>
</comment>
<evidence type="ECO:0000256" key="1">
    <source>
        <dbReference type="ARBA" id="ARBA00004571"/>
    </source>
</evidence>
<dbReference type="EMBL" id="JAKRRX010000253">
    <property type="protein sequence ID" value="MCW8336473.1"/>
    <property type="molecule type" value="Genomic_DNA"/>
</dbReference>
<keyword evidence="3 7" id="KW-1134">Transmembrane beta strand</keyword>
<dbReference type="SUPFAM" id="SSF56935">
    <property type="entry name" value="Porins"/>
    <property type="match status" value="1"/>
</dbReference>
<dbReference type="PROSITE" id="PS52016">
    <property type="entry name" value="TONB_DEPENDENT_REC_3"/>
    <property type="match status" value="1"/>
</dbReference>
<keyword evidence="6 7" id="KW-0998">Cell outer membrane</keyword>
<evidence type="ECO:0000256" key="6">
    <source>
        <dbReference type="ARBA" id="ARBA00023237"/>
    </source>
</evidence>
<dbReference type="Proteomes" id="UP001155586">
    <property type="component" value="Unassembled WGS sequence"/>
</dbReference>
<dbReference type="RefSeq" id="WP_265689568.1">
    <property type="nucleotide sequence ID" value="NZ_JAKRRX010000253.1"/>
</dbReference>
<dbReference type="InterPro" id="IPR036942">
    <property type="entry name" value="Beta-barrel_TonB_sf"/>
</dbReference>
<organism evidence="8 9">
    <name type="scientific">Vibrio paucivorans</name>
    <dbReference type="NCBI Taxonomy" id="2829489"/>
    <lineage>
        <taxon>Bacteria</taxon>
        <taxon>Pseudomonadati</taxon>
        <taxon>Pseudomonadota</taxon>
        <taxon>Gammaproteobacteria</taxon>
        <taxon>Vibrionales</taxon>
        <taxon>Vibrionaceae</taxon>
        <taxon>Vibrio</taxon>
    </lineage>
</organism>
<evidence type="ECO:0000256" key="2">
    <source>
        <dbReference type="ARBA" id="ARBA00022448"/>
    </source>
</evidence>
<keyword evidence="8" id="KW-0675">Receptor</keyword>
<dbReference type="InterPro" id="IPR039426">
    <property type="entry name" value="TonB-dep_rcpt-like"/>
</dbReference>
<evidence type="ECO:0000313" key="8">
    <source>
        <dbReference type="EMBL" id="MCW8336473.1"/>
    </source>
</evidence>